<gene>
    <name evidence="1" type="ORF">F4820DRAFT_445888</name>
</gene>
<organism evidence="1 2">
    <name type="scientific">Hypoxylon rubiginosum</name>
    <dbReference type="NCBI Taxonomy" id="110542"/>
    <lineage>
        <taxon>Eukaryota</taxon>
        <taxon>Fungi</taxon>
        <taxon>Dikarya</taxon>
        <taxon>Ascomycota</taxon>
        <taxon>Pezizomycotina</taxon>
        <taxon>Sordariomycetes</taxon>
        <taxon>Xylariomycetidae</taxon>
        <taxon>Xylariales</taxon>
        <taxon>Hypoxylaceae</taxon>
        <taxon>Hypoxylon</taxon>
    </lineage>
</organism>
<keyword evidence="1" id="KW-0378">Hydrolase</keyword>
<accession>A0ACB9Z7R1</accession>
<sequence>MWLQTSKQTSLFLALASLGSTAALPRDGSSLSVKVPAVSAVDASSMVDPSFCGLAFEQSSFVRYAQSDDGKPNAFSANLIKAITSRTGGAPIIRLGGTSPDYGKYLPGQKEPALPVAEQDNYQDVGHTTIGPSYWNLSKNFPGAKYMVEVPLATTNISETVAWAQSAVKGIGIDNIHSIQPGNEADLYTDTYTGEGGIELHPPEYQGKLSNETYVGNWTKYADAILKAVDLPEGRFFTAFDVATHFGADVQAERYIFDVEKCFGLGIDKKNIIKEVSHHYYQRNAGTAADLASGLMNTSVTHNHLDQYKVRISWLKKNRPEIPFILNEVGNSLFRTNSYEFQARLGSALWQVDFYLYSLAIGIARINYQQIMHAGYDLWLPVASGGLEAQVFANFYSQPFVADFIGSSGKTRVAQLNVSGSDAPANLAVYAAYEGDSTAKRIAVTNLNYWDETSSDFERPSVTLDVSVPQGVESVKVYHLSSPQGAGAGADSITYGGSQWTYGSLGKEVKNVRQDTEQITVENGVAQVKVQSSEAILVWL</sequence>
<name>A0ACB9Z7R1_9PEZI</name>
<proteinExistence type="predicted"/>
<dbReference type="Proteomes" id="UP001497700">
    <property type="component" value="Unassembled WGS sequence"/>
</dbReference>
<comment type="caution">
    <text evidence="1">The sequence shown here is derived from an EMBL/GenBank/DDBJ whole genome shotgun (WGS) entry which is preliminary data.</text>
</comment>
<evidence type="ECO:0000313" key="2">
    <source>
        <dbReference type="Proteomes" id="UP001497700"/>
    </source>
</evidence>
<dbReference type="EMBL" id="MU393445">
    <property type="protein sequence ID" value="KAI4867653.1"/>
    <property type="molecule type" value="Genomic_DNA"/>
</dbReference>
<protein>
    <submittedName>
        <fullName evidence="1">Glycoside hydrolase family 79 protein</fullName>
    </submittedName>
</protein>
<reference evidence="1 2" key="1">
    <citation type="journal article" date="2022" name="New Phytol.">
        <title>Ecological generalism drives hyperdiversity of secondary metabolite gene clusters in xylarialean endophytes.</title>
        <authorList>
            <person name="Franco M.E.E."/>
            <person name="Wisecaver J.H."/>
            <person name="Arnold A.E."/>
            <person name="Ju Y.M."/>
            <person name="Slot J.C."/>
            <person name="Ahrendt S."/>
            <person name="Moore L.P."/>
            <person name="Eastman K.E."/>
            <person name="Scott K."/>
            <person name="Konkel Z."/>
            <person name="Mondo S.J."/>
            <person name="Kuo A."/>
            <person name="Hayes R.D."/>
            <person name="Haridas S."/>
            <person name="Andreopoulos B."/>
            <person name="Riley R."/>
            <person name="LaButti K."/>
            <person name="Pangilinan J."/>
            <person name="Lipzen A."/>
            <person name="Amirebrahimi M."/>
            <person name="Yan J."/>
            <person name="Adam C."/>
            <person name="Keymanesh K."/>
            <person name="Ng V."/>
            <person name="Louie K."/>
            <person name="Northen T."/>
            <person name="Drula E."/>
            <person name="Henrissat B."/>
            <person name="Hsieh H.M."/>
            <person name="Youens-Clark K."/>
            <person name="Lutzoni F."/>
            <person name="Miadlikowska J."/>
            <person name="Eastwood D.C."/>
            <person name="Hamelin R.C."/>
            <person name="Grigoriev I.V."/>
            <person name="U'Ren J.M."/>
        </authorList>
    </citation>
    <scope>NUCLEOTIDE SEQUENCE [LARGE SCALE GENOMIC DNA]</scope>
    <source>
        <strain evidence="1 2">CBS 119005</strain>
    </source>
</reference>
<keyword evidence="2" id="KW-1185">Reference proteome</keyword>
<evidence type="ECO:0000313" key="1">
    <source>
        <dbReference type="EMBL" id="KAI4867653.1"/>
    </source>
</evidence>